<evidence type="ECO:0000313" key="8">
    <source>
        <dbReference type="Proteomes" id="UP000004221"/>
    </source>
</evidence>
<accession>I4EDZ9</accession>
<evidence type="ECO:0000313" key="7">
    <source>
        <dbReference type="EMBL" id="CCF82911.1"/>
    </source>
</evidence>
<evidence type="ECO:0000256" key="4">
    <source>
        <dbReference type="PROSITE-ProRule" id="PRU00433"/>
    </source>
</evidence>
<dbReference type="Proteomes" id="UP000004221">
    <property type="component" value="Unassembled WGS sequence"/>
</dbReference>
<sequence length="192" mass="19567">MMNTKLRWLIARGVILGASAFVLLLAGCSLNTPPSTTAPGESSVSPAAVTTTSPSPVVSGPPGSAGAGQAVYAGICSSCHGANLEGVGSYPPLVGRPSVPDFPSTQVLYDYIKRSMPYNKPGSLTDDQVYSVVAYLLSKNDLLPDNTVINAQTLPSIKLPGRDRIAPPLPGAPSTPQTVVPGSSQAAPTIGP</sequence>
<dbReference type="AlphaFoldDB" id="I4EDZ9"/>
<dbReference type="PROSITE" id="PS51007">
    <property type="entry name" value="CYTC"/>
    <property type="match status" value="1"/>
</dbReference>
<feature type="compositionally biased region" description="Polar residues" evidence="5">
    <location>
        <begin position="174"/>
        <end position="192"/>
    </location>
</feature>
<evidence type="ECO:0000256" key="2">
    <source>
        <dbReference type="ARBA" id="ARBA00022723"/>
    </source>
</evidence>
<feature type="region of interest" description="Disordered" evidence="5">
    <location>
        <begin position="35"/>
        <end position="61"/>
    </location>
</feature>
<evidence type="ECO:0000259" key="6">
    <source>
        <dbReference type="PROSITE" id="PS51007"/>
    </source>
</evidence>
<feature type="domain" description="Cytochrome c" evidence="6">
    <location>
        <begin position="63"/>
        <end position="140"/>
    </location>
</feature>
<comment type="caution">
    <text evidence="7">The sequence shown here is derived from an EMBL/GenBank/DDBJ whole genome shotgun (WGS) entry which is preliminary data.</text>
</comment>
<evidence type="ECO:0000256" key="5">
    <source>
        <dbReference type="SAM" id="MobiDB-lite"/>
    </source>
</evidence>
<dbReference type="PROSITE" id="PS51257">
    <property type="entry name" value="PROKAR_LIPOPROTEIN"/>
    <property type="match status" value="1"/>
</dbReference>
<gene>
    <name evidence="7" type="ORF">NITHO_1660004</name>
</gene>
<dbReference type="Pfam" id="PF13442">
    <property type="entry name" value="Cytochrome_CBB3"/>
    <property type="match status" value="1"/>
</dbReference>
<dbReference type="GO" id="GO:0020037">
    <property type="term" value="F:heme binding"/>
    <property type="evidence" value="ECO:0007669"/>
    <property type="project" value="InterPro"/>
</dbReference>
<feature type="region of interest" description="Disordered" evidence="5">
    <location>
        <begin position="160"/>
        <end position="192"/>
    </location>
</feature>
<evidence type="ECO:0000256" key="3">
    <source>
        <dbReference type="ARBA" id="ARBA00023004"/>
    </source>
</evidence>
<feature type="compositionally biased region" description="Low complexity" evidence="5">
    <location>
        <begin position="42"/>
        <end position="61"/>
    </location>
</feature>
<dbReference type="SUPFAM" id="SSF46626">
    <property type="entry name" value="Cytochrome c"/>
    <property type="match status" value="1"/>
</dbReference>
<dbReference type="GO" id="GO:0009055">
    <property type="term" value="F:electron transfer activity"/>
    <property type="evidence" value="ECO:0007669"/>
    <property type="project" value="InterPro"/>
</dbReference>
<dbReference type="EMBL" id="CAGS01000075">
    <property type="protein sequence ID" value="CCF82911.1"/>
    <property type="molecule type" value="Genomic_DNA"/>
</dbReference>
<reference evidence="7 8" key="1">
    <citation type="journal article" date="2012" name="ISME J.">
        <title>Nitrification expanded: discovery, physiology and genomics of a nitrite-oxidizing bacterium from the phylum Chloroflexi.</title>
        <authorList>
            <person name="Sorokin D.Y."/>
            <person name="Lucker S."/>
            <person name="Vejmelkova D."/>
            <person name="Kostrikina N.A."/>
            <person name="Kleerebezem R."/>
            <person name="Rijpstra W.I."/>
            <person name="Damste J.S."/>
            <person name="Le Paslier D."/>
            <person name="Muyzer G."/>
            <person name="Wagner M."/>
            <person name="van Loosdrecht M.C."/>
            <person name="Daims H."/>
        </authorList>
    </citation>
    <scope>NUCLEOTIDE SEQUENCE [LARGE SCALE GENOMIC DNA]</scope>
    <source>
        <strain evidence="8">none</strain>
    </source>
</reference>
<dbReference type="PANTHER" id="PTHR35008">
    <property type="entry name" value="BLL4482 PROTEIN-RELATED"/>
    <property type="match status" value="1"/>
</dbReference>
<proteinExistence type="predicted"/>
<keyword evidence="3 4" id="KW-0408">Iron</keyword>
<keyword evidence="8" id="KW-1185">Reference proteome</keyword>
<organism evidence="7 8">
    <name type="scientific">Nitrolancea hollandica Lb</name>
    <dbReference type="NCBI Taxonomy" id="1129897"/>
    <lineage>
        <taxon>Bacteria</taxon>
        <taxon>Pseudomonadati</taxon>
        <taxon>Thermomicrobiota</taxon>
        <taxon>Thermomicrobia</taxon>
        <taxon>Sphaerobacterales</taxon>
        <taxon>Sphaerobacterineae</taxon>
        <taxon>Sphaerobacteraceae</taxon>
        <taxon>Nitrolancea</taxon>
    </lineage>
</organism>
<dbReference type="InterPro" id="IPR009056">
    <property type="entry name" value="Cyt_c-like_dom"/>
</dbReference>
<dbReference type="GO" id="GO:0046872">
    <property type="term" value="F:metal ion binding"/>
    <property type="evidence" value="ECO:0007669"/>
    <property type="project" value="UniProtKB-KW"/>
</dbReference>
<keyword evidence="1 4" id="KW-0349">Heme</keyword>
<keyword evidence="2 4" id="KW-0479">Metal-binding</keyword>
<dbReference type="InterPro" id="IPR036909">
    <property type="entry name" value="Cyt_c-like_dom_sf"/>
</dbReference>
<evidence type="ECO:0000256" key="1">
    <source>
        <dbReference type="ARBA" id="ARBA00022617"/>
    </source>
</evidence>
<dbReference type="PANTHER" id="PTHR35008:SF8">
    <property type="entry name" value="ALCOHOL DEHYDROGENASE CYTOCHROME C SUBUNIT"/>
    <property type="match status" value="1"/>
</dbReference>
<name>I4EDZ9_9BACT</name>
<dbReference type="Gene3D" id="1.10.760.10">
    <property type="entry name" value="Cytochrome c-like domain"/>
    <property type="match status" value="1"/>
</dbReference>
<dbReference type="InterPro" id="IPR051459">
    <property type="entry name" value="Cytochrome_c-type_DH"/>
</dbReference>
<dbReference type="OrthoDB" id="9779283at2"/>
<dbReference type="RefSeq" id="WP_008475458.1">
    <property type="nucleotide sequence ID" value="NZ_CAGS01000075.1"/>
</dbReference>
<protein>
    <submittedName>
        <fullName evidence="7">Putative monoheme Cytochrome c</fullName>
    </submittedName>
</protein>